<feature type="compositionally biased region" description="Pro residues" evidence="2">
    <location>
        <begin position="43"/>
        <end position="60"/>
    </location>
</feature>
<feature type="compositionally biased region" description="Basic residues" evidence="2">
    <location>
        <begin position="429"/>
        <end position="439"/>
    </location>
</feature>
<dbReference type="Proteomes" id="UP001430356">
    <property type="component" value="Unassembled WGS sequence"/>
</dbReference>
<name>A0AAW0F217_9TRYP</name>
<feature type="region of interest" description="Disordered" evidence="2">
    <location>
        <begin position="40"/>
        <end position="79"/>
    </location>
</feature>
<feature type="region of interest" description="Disordered" evidence="2">
    <location>
        <begin position="207"/>
        <end position="287"/>
    </location>
</feature>
<reference evidence="3 4" key="1">
    <citation type="journal article" date="2021" name="MBio">
        <title>A New Model Trypanosomatid, Novymonas esmeraldas: Genomic Perception of Its 'Candidatus Pandoraea novymonadis' Endosymbiont.</title>
        <authorList>
            <person name="Zakharova A."/>
            <person name="Saura A."/>
            <person name="Butenko A."/>
            <person name="Podesvova L."/>
            <person name="Warmusova S."/>
            <person name="Kostygov A.Y."/>
            <person name="Nenarokova A."/>
            <person name="Lukes J."/>
            <person name="Opperdoes F.R."/>
            <person name="Yurchenko V."/>
        </authorList>
    </citation>
    <scope>NUCLEOTIDE SEQUENCE [LARGE SCALE GENOMIC DNA]</scope>
    <source>
        <strain evidence="3 4">E262AT.01</strain>
    </source>
</reference>
<comment type="caution">
    <text evidence="3">The sequence shown here is derived from an EMBL/GenBank/DDBJ whole genome shotgun (WGS) entry which is preliminary data.</text>
</comment>
<proteinExistence type="predicted"/>
<feature type="region of interest" description="Disordered" evidence="2">
    <location>
        <begin position="1"/>
        <end position="24"/>
    </location>
</feature>
<feature type="region of interest" description="Disordered" evidence="2">
    <location>
        <begin position="488"/>
        <end position="518"/>
    </location>
</feature>
<keyword evidence="1" id="KW-0175">Coiled coil</keyword>
<sequence length="518" mass="55955">MPSEAPSAAQHISAAPAQSAFPTSSWPRCCCETQGVCVGHPRPSAPPPPTQGGGHVPPPGSGDQGGRHGRAEVEPRADDARSSRRCPVCIPEEARLREAEMIALQQRCEIACGADRRRRCELASAFGPRDYRGRRGCYQSNTAEMLRRQCNSFYQSALDAEYLARRRALQAELDARRDEIAEMQRDREALRMEAALFNAREPQWWGSGRRCHTPRRGRSADPAPSPCHARPESRRRQVQQAPPPAVDSDRADQMASPPTQPAVTCPPPAAEEAEARRRPPPSRRHHARDWACGWAPWSAGWDDDAPSPPPGQWHRGWIWFPASLSHGGARSPSPRRHVAAPPTPPPPPAQPAPANPKKACAPPSSEAARNAAGAQTTPTAAEIVSMIAAGKLGKSLHHVTTSDSAAAAEAAATRPHPQSGAATAAAGARRGRGERRRRASPPFRSRSAAAAAPLAAPQFGRKVFITDVVHCDRRARFLAEWEARGVVQRLPSPTRSASAPLPLQSRRWRTTGIDGLDA</sequence>
<evidence type="ECO:0000256" key="1">
    <source>
        <dbReference type="SAM" id="Coils"/>
    </source>
</evidence>
<evidence type="ECO:0000313" key="4">
    <source>
        <dbReference type="Proteomes" id="UP001430356"/>
    </source>
</evidence>
<feature type="compositionally biased region" description="Low complexity" evidence="2">
    <location>
        <begin position="440"/>
        <end position="452"/>
    </location>
</feature>
<feature type="compositionally biased region" description="Low complexity" evidence="2">
    <location>
        <begin position="419"/>
        <end position="428"/>
    </location>
</feature>
<evidence type="ECO:0000256" key="2">
    <source>
        <dbReference type="SAM" id="MobiDB-lite"/>
    </source>
</evidence>
<feature type="compositionally biased region" description="Pro residues" evidence="2">
    <location>
        <begin position="258"/>
        <end position="269"/>
    </location>
</feature>
<evidence type="ECO:0000313" key="3">
    <source>
        <dbReference type="EMBL" id="KAK7199641.1"/>
    </source>
</evidence>
<feature type="compositionally biased region" description="Basic residues" evidence="2">
    <location>
        <begin position="278"/>
        <end position="287"/>
    </location>
</feature>
<accession>A0AAW0F217</accession>
<gene>
    <name evidence="3" type="ORF">NESM_000009200</name>
</gene>
<protein>
    <submittedName>
        <fullName evidence="3">Uncharacterized protein</fullName>
    </submittedName>
</protein>
<dbReference type="AlphaFoldDB" id="A0AAW0F217"/>
<feature type="coiled-coil region" evidence="1">
    <location>
        <begin position="166"/>
        <end position="200"/>
    </location>
</feature>
<organism evidence="3 4">
    <name type="scientific">Novymonas esmeraldas</name>
    <dbReference type="NCBI Taxonomy" id="1808958"/>
    <lineage>
        <taxon>Eukaryota</taxon>
        <taxon>Discoba</taxon>
        <taxon>Euglenozoa</taxon>
        <taxon>Kinetoplastea</taxon>
        <taxon>Metakinetoplastina</taxon>
        <taxon>Trypanosomatida</taxon>
        <taxon>Trypanosomatidae</taxon>
        <taxon>Novymonas</taxon>
    </lineage>
</organism>
<dbReference type="EMBL" id="JAECZO010000001">
    <property type="protein sequence ID" value="KAK7199641.1"/>
    <property type="molecule type" value="Genomic_DNA"/>
</dbReference>
<keyword evidence="4" id="KW-1185">Reference proteome</keyword>
<feature type="compositionally biased region" description="Pro residues" evidence="2">
    <location>
        <begin position="341"/>
        <end position="354"/>
    </location>
</feature>
<feature type="region of interest" description="Disordered" evidence="2">
    <location>
        <begin position="405"/>
        <end position="452"/>
    </location>
</feature>
<feature type="compositionally biased region" description="Basic and acidic residues" evidence="2">
    <location>
        <begin position="65"/>
        <end position="79"/>
    </location>
</feature>
<feature type="region of interest" description="Disordered" evidence="2">
    <location>
        <begin position="325"/>
        <end position="376"/>
    </location>
</feature>